<feature type="transmembrane region" description="Helical" evidence="3">
    <location>
        <begin position="388"/>
        <end position="408"/>
    </location>
</feature>
<dbReference type="GO" id="GO:0016787">
    <property type="term" value="F:hydrolase activity"/>
    <property type="evidence" value="ECO:0007669"/>
    <property type="project" value="UniProtKB-KW"/>
</dbReference>
<feature type="transmembrane region" description="Helical" evidence="3">
    <location>
        <begin position="437"/>
        <end position="458"/>
    </location>
</feature>
<comment type="subcellular location">
    <subcellularLocation>
        <location evidence="1">Membrane</location>
    </subcellularLocation>
</comment>
<dbReference type="PANTHER" id="PTHR46825:SF11">
    <property type="entry name" value="PENICILLIN-BINDING PROTEIN 4"/>
    <property type="match status" value="1"/>
</dbReference>
<gene>
    <name evidence="5" type="ORF">ACFSX3_27855</name>
</gene>
<evidence type="ECO:0000256" key="3">
    <source>
        <dbReference type="SAM" id="Phobius"/>
    </source>
</evidence>
<dbReference type="Gene3D" id="3.40.710.10">
    <property type="entry name" value="DD-peptidase/beta-lactamase superfamily"/>
    <property type="match status" value="1"/>
</dbReference>
<dbReference type="InterPro" id="IPR012338">
    <property type="entry name" value="Beta-lactam/transpept-like"/>
</dbReference>
<feature type="domain" description="Beta-lactamase-related" evidence="4">
    <location>
        <begin position="46"/>
        <end position="368"/>
    </location>
</feature>
<evidence type="ECO:0000259" key="4">
    <source>
        <dbReference type="Pfam" id="PF00144"/>
    </source>
</evidence>
<dbReference type="InterPro" id="IPR001466">
    <property type="entry name" value="Beta-lactam-related"/>
</dbReference>
<dbReference type="PANTHER" id="PTHR46825">
    <property type="entry name" value="D-ALANYL-D-ALANINE-CARBOXYPEPTIDASE/ENDOPEPTIDASE AMPH"/>
    <property type="match status" value="1"/>
</dbReference>
<organism evidence="5 6">
    <name type="scientific">Paenibacillus rhizoplanae</name>
    <dbReference type="NCBI Taxonomy" id="1917181"/>
    <lineage>
        <taxon>Bacteria</taxon>
        <taxon>Bacillati</taxon>
        <taxon>Bacillota</taxon>
        <taxon>Bacilli</taxon>
        <taxon>Bacillales</taxon>
        <taxon>Paenibacillaceae</taxon>
        <taxon>Paenibacillus</taxon>
    </lineage>
</organism>
<evidence type="ECO:0000256" key="2">
    <source>
        <dbReference type="ARBA" id="ARBA00023136"/>
    </source>
</evidence>
<dbReference type="EC" id="3.-.-.-" evidence="5"/>
<protein>
    <submittedName>
        <fullName evidence="5">Serine hydrolase domain-containing protein</fullName>
        <ecNumber evidence="5">3.-.-.-</ecNumber>
    </submittedName>
</protein>
<keyword evidence="6" id="KW-1185">Reference proteome</keyword>
<proteinExistence type="predicted"/>
<name>A0ABW5FIU1_9BACL</name>
<dbReference type="EMBL" id="JBHUKY010000077">
    <property type="protein sequence ID" value="MFD2413687.1"/>
    <property type="molecule type" value="Genomic_DNA"/>
</dbReference>
<evidence type="ECO:0000313" key="5">
    <source>
        <dbReference type="EMBL" id="MFD2413687.1"/>
    </source>
</evidence>
<keyword evidence="2 3" id="KW-0472">Membrane</keyword>
<dbReference type="SUPFAM" id="SSF56601">
    <property type="entry name" value="beta-lactamase/transpeptidase-like"/>
    <property type="match status" value="1"/>
</dbReference>
<dbReference type="Pfam" id="PF00144">
    <property type="entry name" value="Beta-lactamase"/>
    <property type="match status" value="1"/>
</dbReference>
<comment type="caution">
    <text evidence="5">The sequence shown here is derived from an EMBL/GenBank/DDBJ whole genome shotgun (WGS) entry which is preliminary data.</text>
</comment>
<reference evidence="6" key="1">
    <citation type="journal article" date="2019" name="Int. J. Syst. Evol. Microbiol.">
        <title>The Global Catalogue of Microorganisms (GCM) 10K type strain sequencing project: providing services to taxonomists for standard genome sequencing and annotation.</title>
        <authorList>
            <consortium name="The Broad Institute Genomics Platform"/>
            <consortium name="The Broad Institute Genome Sequencing Center for Infectious Disease"/>
            <person name="Wu L."/>
            <person name="Ma J."/>
        </authorList>
    </citation>
    <scope>NUCLEOTIDE SEQUENCE [LARGE SCALE GENOMIC DNA]</scope>
    <source>
        <strain evidence="6">CCM 8725</strain>
    </source>
</reference>
<keyword evidence="3" id="KW-1133">Transmembrane helix</keyword>
<sequence>MKRTTRRKEILLKGIAMLLIVILATATCWHETGTLLASGKVDSESATVQSIMDKTATPGVAILSASKGKTEFKTYGYADKEQRRPVTAESLFELGSTTKAFTALAVIMLQDQGALAYTDDVSQYLPEFAPTYKGEKVKITINQLLSHTSGIPSWSIRLIPEGSDKEQLATTIHKMSSLALDTQPGNEYQYATVNYDILAAIIERVTGMSYQDYVTQQILKPLGMNDSYFSTGQERKPEQLVQGYRVFFGKSMAYDAPRYYGNIAAGYLVTNLKDLQHWVNAQIGSGEVPDNLRKAIQQSHKPDLSTAGHEAENQFYAFGWSQDRETRVIRHSGSNPNYSSQAIIDPERKEGVFVLANLNSTAPTLIAQNIYDQMQGQPMKTFKYDDTYILIDGIGSLLVVLTVIGIAFKLIRLAGGRSDFATEKGIRRQKIKARVTLLIRALLLLFMLGWPLLVNYNYNMISVWMSYSVLLWMGLASLSCVLSMILAGRNWRSL</sequence>
<dbReference type="InterPro" id="IPR050491">
    <property type="entry name" value="AmpC-like"/>
</dbReference>
<keyword evidence="5" id="KW-0378">Hydrolase</keyword>
<evidence type="ECO:0000256" key="1">
    <source>
        <dbReference type="ARBA" id="ARBA00004370"/>
    </source>
</evidence>
<feature type="transmembrane region" description="Helical" evidence="3">
    <location>
        <begin position="464"/>
        <end position="487"/>
    </location>
</feature>
<accession>A0ABW5FIU1</accession>
<keyword evidence="3" id="KW-0812">Transmembrane</keyword>
<dbReference type="Proteomes" id="UP001597448">
    <property type="component" value="Unassembled WGS sequence"/>
</dbReference>
<evidence type="ECO:0000313" key="6">
    <source>
        <dbReference type="Proteomes" id="UP001597448"/>
    </source>
</evidence>
<dbReference type="RefSeq" id="WP_209992522.1">
    <property type="nucleotide sequence ID" value="NZ_JBHUKY010000077.1"/>
</dbReference>